<feature type="binding site" evidence="5">
    <location>
        <position position="168"/>
    </location>
    <ligand>
        <name>dimethylallyl phosphate</name>
        <dbReference type="ChEBI" id="CHEBI:88052"/>
    </ligand>
</feature>
<dbReference type="EC" id="2.5.1.129" evidence="5"/>
<dbReference type="InterPro" id="IPR003382">
    <property type="entry name" value="Flavoprotein"/>
</dbReference>
<accession>A0ABS9TNM5</accession>
<feature type="binding site" evidence="5">
    <location>
        <position position="152"/>
    </location>
    <ligand>
        <name>dimethylallyl phosphate</name>
        <dbReference type="ChEBI" id="CHEBI:88052"/>
    </ligand>
</feature>
<organism evidence="8 9">
    <name type="scientific">Pseudonocardia alaniniphila</name>
    <dbReference type="NCBI Taxonomy" id="75291"/>
    <lineage>
        <taxon>Bacteria</taxon>
        <taxon>Bacillati</taxon>
        <taxon>Actinomycetota</taxon>
        <taxon>Actinomycetes</taxon>
        <taxon>Pseudonocardiales</taxon>
        <taxon>Pseudonocardiaceae</taxon>
        <taxon>Pseudonocardia</taxon>
    </lineage>
</organism>
<comment type="caution">
    <text evidence="8">The sequence shown here is derived from an EMBL/GenBank/DDBJ whole genome shotgun (WGS) entry which is preliminary data.</text>
</comment>
<feature type="binding site" evidence="5">
    <location>
        <position position="36"/>
    </location>
    <ligand>
        <name>FMN</name>
        <dbReference type="ChEBI" id="CHEBI:58210"/>
    </ligand>
</feature>
<evidence type="ECO:0000256" key="3">
    <source>
        <dbReference type="ARBA" id="ARBA00022643"/>
    </source>
</evidence>
<comment type="function">
    <text evidence="5">Flavin prenyltransferase that catalyzes the synthesis of the prenylated FMN cofactor (prenyl-FMN) for 4-hydroxy-3-polyprenylbenzoic acid decarboxylase UbiD. The prenyltransferase is metal-independent and links a dimethylallyl moiety from dimethylallyl monophosphate (DMAP) to the flavin N5 and C6 atoms of FMN.</text>
</comment>
<evidence type="ECO:0000256" key="6">
    <source>
        <dbReference type="SAM" id="MobiDB-lite"/>
    </source>
</evidence>
<evidence type="ECO:0000313" key="8">
    <source>
        <dbReference type="EMBL" id="MCH6170144.1"/>
    </source>
</evidence>
<evidence type="ECO:0000313" key="9">
    <source>
        <dbReference type="Proteomes" id="UP001299970"/>
    </source>
</evidence>
<evidence type="ECO:0000256" key="1">
    <source>
        <dbReference type="ARBA" id="ARBA00022602"/>
    </source>
</evidence>
<evidence type="ECO:0000256" key="2">
    <source>
        <dbReference type="ARBA" id="ARBA00022630"/>
    </source>
</evidence>
<dbReference type="PANTHER" id="PTHR43374">
    <property type="entry name" value="FLAVIN PRENYLTRANSFERASE"/>
    <property type="match status" value="1"/>
</dbReference>
<dbReference type="NCBIfam" id="TIGR00421">
    <property type="entry name" value="ubiX_pad"/>
    <property type="match status" value="1"/>
</dbReference>
<comment type="similarity">
    <text evidence="5">Belongs to the UbiX/PAD1 family.</text>
</comment>
<comment type="caution">
    <text evidence="5">Lacks conserved residue(s) required for the propagation of feature annotation.</text>
</comment>
<feature type="binding site" evidence="5">
    <location>
        <begin position="9"/>
        <end position="11"/>
    </location>
    <ligand>
        <name>FMN</name>
        <dbReference type="ChEBI" id="CHEBI:58210"/>
    </ligand>
</feature>
<comment type="catalytic activity">
    <reaction evidence="5">
        <text>dimethylallyl phosphate + FMNH2 = prenylated FMNH2 + phosphate</text>
        <dbReference type="Rhea" id="RHEA:37743"/>
        <dbReference type="ChEBI" id="CHEBI:43474"/>
        <dbReference type="ChEBI" id="CHEBI:57618"/>
        <dbReference type="ChEBI" id="CHEBI:87467"/>
        <dbReference type="ChEBI" id="CHEBI:88052"/>
        <dbReference type="EC" id="2.5.1.129"/>
    </reaction>
</comment>
<dbReference type="RefSeq" id="WP_241040954.1">
    <property type="nucleotide sequence ID" value="NZ_BAAAJF010000049.1"/>
</dbReference>
<feature type="binding site" evidence="5">
    <location>
        <begin position="87"/>
        <end position="90"/>
    </location>
    <ligand>
        <name>FMN</name>
        <dbReference type="ChEBI" id="CHEBI:58210"/>
    </ligand>
</feature>
<dbReference type="Gene3D" id="3.40.50.1950">
    <property type="entry name" value="Flavin prenyltransferase-like"/>
    <property type="match status" value="1"/>
</dbReference>
<keyword evidence="4 5" id="KW-0808">Transferase</keyword>
<keyword evidence="9" id="KW-1185">Reference proteome</keyword>
<dbReference type="Proteomes" id="UP001299970">
    <property type="component" value="Unassembled WGS sequence"/>
</dbReference>
<dbReference type="HAMAP" id="MF_01984">
    <property type="entry name" value="ubiX_pad"/>
    <property type="match status" value="1"/>
</dbReference>
<feature type="binding site" evidence="5">
    <location>
        <position position="122"/>
    </location>
    <ligand>
        <name>FMN</name>
        <dbReference type="ChEBI" id="CHEBI:58210"/>
    </ligand>
</feature>
<dbReference type="InterPro" id="IPR004507">
    <property type="entry name" value="UbiX-like"/>
</dbReference>
<gene>
    <name evidence="5" type="primary">ubiX</name>
    <name evidence="8" type="ORF">MMF94_30965</name>
</gene>
<keyword evidence="2 5" id="KW-0285">Flavoprotein</keyword>
<proteinExistence type="inferred from homology"/>
<dbReference type="SUPFAM" id="SSF52507">
    <property type="entry name" value="Homo-oligomeric flavin-containing Cys decarboxylases, HFCD"/>
    <property type="match status" value="1"/>
</dbReference>
<dbReference type="PANTHER" id="PTHR43374:SF1">
    <property type="entry name" value="FLAVIN PRENYLTRANSFERASE PAD1, MITOCHONDRIAL"/>
    <property type="match status" value="1"/>
</dbReference>
<feature type="domain" description="Flavoprotein" evidence="7">
    <location>
        <begin position="1"/>
        <end position="164"/>
    </location>
</feature>
<dbReference type="InterPro" id="IPR036551">
    <property type="entry name" value="Flavin_trans-like"/>
</dbReference>
<keyword evidence="1 5" id="KW-0637">Prenyltransferase</keyword>
<reference evidence="8 9" key="1">
    <citation type="submission" date="2022-03" db="EMBL/GenBank/DDBJ databases">
        <title>Pseudonocardia alaer sp. nov., a novel actinomycete isolated from reed forest soil.</title>
        <authorList>
            <person name="Wang L."/>
        </authorList>
    </citation>
    <scope>NUCLEOTIDE SEQUENCE [LARGE SCALE GENOMIC DNA]</scope>
    <source>
        <strain evidence="8 9">Y-16303</strain>
    </source>
</reference>
<evidence type="ECO:0000256" key="5">
    <source>
        <dbReference type="HAMAP-Rule" id="MF_01984"/>
    </source>
</evidence>
<dbReference type="EMBL" id="JAKXMK010000030">
    <property type="protein sequence ID" value="MCH6170144.1"/>
    <property type="molecule type" value="Genomic_DNA"/>
</dbReference>
<evidence type="ECO:0000256" key="4">
    <source>
        <dbReference type="ARBA" id="ARBA00022679"/>
    </source>
</evidence>
<name>A0ABS9TNM5_9PSEU</name>
<evidence type="ECO:0000259" key="7">
    <source>
        <dbReference type="Pfam" id="PF02441"/>
    </source>
</evidence>
<feature type="compositionally biased region" description="Basic and acidic residues" evidence="6">
    <location>
        <begin position="183"/>
        <end position="196"/>
    </location>
</feature>
<protein>
    <recommendedName>
        <fullName evidence="5">Flavin prenyltransferase UbiX</fullName>
        <ecNumber evidence="5">2.5.1.129</ecNumber>
    </recommendedName>
</protein>
<dbReference type="NCBIfam" id="NF004685">
    <property type="entry name" value="PRK06029.1"/>
    <property type="match status" value="1"/>
</dbReference>
<sequence length="214" mass="22693">MRIIVGMTGASGAPYGVRMLEILRENPAVETHLVISRAAALTIRHECGLDVRAVEELADVVHKPSAIGATIASGSFSVHAMLVAPCSIKTLSAVAHCYANDLISRAADVCLKEGRPLLLMVRETPLHLGHLRTMTAAAEAGAILMPPAPAFYARPTSVEDIVDHTVRRALARVGVPGAAPAEWDGRVENRHDRGDPDDTGDAANGHVIPLRDGR</sequence>
<feature type="region of interest" description="Disordered" evidence="6">
    <location>
        <begin position="181"/>
        <end position="214"/>
    </location>
</feature>
<keyword evidence="3 5" id="KW-0288">FMN</keyword>
<dbReference type="Pfam" id="PF02441">
    <property type="entry name" value="Flavoprotein"/>
    <property type="match status" value="1"/>
</dbReference>